<dbReference type="Pfam" id="PF00892">
    <property type="entry name" value="EamA"/>
    <property type="match status" value="1"/>
</dbReference>
<feature type="transmembrane region" description="Helical" evidence="6">
    <location>
        <begin position="114"/>
        <end position="138"/>
    </location>
</feature>
<keyword evidence="4 6" id="KW-1133">Transmembrane helix</keyword>
<evidence type="ECO:0000259" key="7">
    <source>
        <dbReference type="Pfam" id="PF00892"/>
    </source>
</evidence>
<dbReference type="InterPro" id="IPR000620">
    <property type="entry name" value="EamA_dom"/>
</dbReference>
<accession>A0A2M7EKG7</accession>
<evidence type="ECO:0000313" key="8">
    <source>
        <dbReference type="EMBL" id="PIV71067.1"/>
    </source>
</evidence>
<evidence type="ECO:0000256" key="1">
    <source>
        <dbReference type="ARBA" id="ARBA00004651"/>
    </source>
</evidence>
<proteinExistence type="predicted"/>
<protein>
    <recommendedName>
        <fullName evidence="7">EamA domain-containing protein</fullName>
    </recommendedName>
</protein>
<dbReference type="AlphaFoldDB" id="A0A2M7EKG7"/>
<dbReference type="Proteomes" id="UP000228762">
    <property type="component" value="Unassembled WGS sequence"/>
</dbReference>
<dbReference type="GO" id="GO:0005886">
    <property type="term" value="C:plasma membrane"/>
    <property type="evidence" value="ECO:0007669"/>
    <property type="project" value="UniProtKB-SubCell"/>
</dbReference>
<evidence type="ECO:0000256" key="3">
    <source>
        <dbReference type="ARBA" id="ARBA00022692"/>
    </source>
</evidence>
<feature type="transmembrane region" description="Helical" evidence="6">
    <location>
        <begin position="89"/>
        <end position="107"/>
    </location>
</feature>
<name>A0A2M7EKG7_9BACT</name>
<dbReference type="InterPro" id="IPR050638">
    <property type="entry name" value="AA-Vitamin_Transporters"/>
</dbReference>
<evidence type="ECO:0000256" key="4">
    <source>
        <dbReference type="ARBA" id="ARBA00022989"/>
    </source>
</evidence>
<keyword evidence="2" id="KW-1003">Cell membrane</keyword>
<feature type="transmembrane region" description="Helical" evidence="6">
    <location>
        <begin position="12"/>
        <end position="38"/>
    </location>
</feature>
<dbReference type="SUPFAM" id="SSF103481">
    <property type="entry name" value="Multidrug resistance efflux transporter EmrE"/>
    <property type="match status" value="1"/>
</dbReference>
<evidence type="ECO:0000256" key="2">
    <source>
        <dbReference type="ARBA" id="ARBA00022475"/>
    </source>
</evidence>
<keyword evidence="3 6" id="KW-0812">Transmembrane</keyword>
<dbReference type="PANTHER" id="PTHR32322:SF18">
    <property type="entry name" value="S-ADENOSYLMETHIONINE_S-ADENOSYLHOMOCYSTEINE TRANSPORTER"/>
    <property type="match status" value="1"/>
</dbReference>
<keyword evidence="5 6" id="KW-0472">Membrane</keyword>
<evidence type="ECO:0000313" key="9">
    <source>
        <dbReference type="Proteomes" id="UP000228762"/>
    </source>
</evidence>
<comment type="caution">
    <text evidence="8">The sequence shown here is derived from an EMBL/GenBank/DDBJ whole genome shotgun (WGS) entry which is preliminary data.</text>
</comment>
<dbReference type="InterPro" id="IPR037185">
    <property type="entry name" value="EmrE-like"/>
</dbReference>
<feature type="transmembrane region" description="Helical" evidence="6">
    <location>
        <begin position="50"/>
        <end position="69"/>
    </location>
</feature>
<evidence type="ECO:0000256" key="6">
    <source>
        <dbReference type="SAM" id="Phobius"/>
    </source>
</evidence>
<dbReference type="EMBL" id="PFEV01000079">
    <property type="protein sequence ID" value="PIV71067.1"/>
    <property type="molecule type" value="Genomic_DNA"/>
</dbReference>
<feature type="non-terminal residue" evidence="8">
    <location>
        <position position="1"/>
    </location>
</feature>
<sequence>LLILRSIDNSVLIHSIGTIKGNLIILAAVTCWSIYAVYSKRMSIKIEPTFFMVSNFLTVFIISALALALSKTSLLGTITMLFHSSFPVVASLVALSILNSVIFFFLYQWSLKRVSAFIVSSSAYLSPLSTAIFAIPFFGEQLSGVLLISAASIFIGSYLIIMEKK</sequence>
<gene>
    <name evidence="8" type="ORF">COW57_01650</name>
</gene>
<feature type="domain" description="EamA" evidence="7">
    <location>
        <begin position="20"/>
        <end position="161"/>
    </location>
</feature>
<organism evidence="8 9">
    <name type="scientific">Candidatus Roizmanbacteria bacterium CG17_big_fil_post_rev_8_21_14_2_50_39_7</name>
    <dbReference type="NCBI Taxonomy" id="1974858"/>
    <lineage>
        <taxon>Bacteria</taxon>
        <taxon>Candidatus Roizmaniibacteriota</taxon>
    </lineage>
</organism>
<comment type="subcellular location">
    <subcellularLocation>
        <location evidence="1">Cell membrane</location>
        <topology evidence="1">Multi-pass membrane protein</topology>
    </subcellularLocation>
</comment>
<feature type="transmembrane region" description="Helical" evidence="6">
    <location>
        <begin position="144"/>
        <end position="161"/>
    </location>
</feature>
<dbReference type="PANTHER" id="PTHR32322">
    <property type="entry name" value="INNER MEMBRANE TRANSPORTER"/>
    <property type="match status" value="1"/>
</dbReference>
<evidence type="ECO:0000256" key="5">
    <source>
        <dbReference type="ARBA" id="ARBA00023136"/>
    </source>
</evidence>
<reference evidence="9" key="1">
    <citation type="submission" date="2017-09" db="EMBL/GenBank/DDBJ databases">
        <title>Depth-based differentiation of microbial function through sediment-hosted aquifers and enrichment of novel symbionts in the deep terrestrial subsurface.</title>
        <authorList>
            <person name="Probst A.J."/>
            <person name="Ladd B."/>
            <person name="Jarett J.K."/>
            <person name="Geller-Mcgrath D.E."/>
            <person name="Sieber C.M.K."/>
            <person name="Emerson J.B."/>
            <person name="Anantharaman K."/>
            <person name="Thomas B.C."/>
            <person name="Malmstrom R."/>
            <person name="Stieglmeier M."/>
            <person name="Klingl A."/>
            <person name="Woyke T."/>
            <person name="Ryan C.M."/>
            <person name="Banfield J.F."/>
        </authorList>
    </citation>
    <scope>NUCLEOTIDE SEQUENCE [LARGE SCALE GENOMIC DNA]</scope>
</reference>